<sequence length="167" mass="19209">MSREICICGATLWTRIIGWLQAIGSVMFVMYLTTIVQPLTQMSYLEVERTHKPRAVYTFTLFYFVVLLMSSIAGFVMALILLKGSYLKNPFLLQTFMVYTVISYYISFVLSIAELYIDPGRSVKMTLFVLLVTGFIQGCFLWVVRTHREEILREMDQSQPATKAISN</sequence>
<evidence type="ECO:0000313" key="3">
    <source>
        <dbReference type="Proteomes" id="UP000708208"/>
    </source>
</evidence>
<evidence type="ECO:0000313" key="2">
    <source>
        <dbReference type="EMBL" id="CAG7716547.1"/>
    </source>
</evidence>
<comment type="caution">
    <text evidence="2">The sequence shown here is derived from an EMBL/GenBank/DDBJ whole genome shotgun (WGS) entry which is preliminary data.</text>
</comment>
<feature type="transmembrane region" description="Helical" evidence="1">
    <location>
        <begin position="125"/>
        <end position="144"/>
    </location>
</feature>
<protein>
    <submittedName>
        <fullName evidence="2">Uncharacterized protein</fullName>
    </submittedName>
</protein>
<organism evidence="2 3">
    <name type="scientific">Allacma fusca</name>
    <dbReference type="NCBI Taxonomy" id="39272"/>
    <lineage>
        <taxon>Eukaryota</taxon>
        <taxon>Metazoa</taxon>
        <taxon>Ecdysozoa</taxon>
        <taxon>Arthropoda</taxon>
        <taxon>Hexapoda</taxon>
        <taxon>Collembola</taxon>
        <taxon>Symphypleona</taxon>
        <taxon>Sminthuridae</taxon>
        <taxon>Allacma</taxon>
    </lineage>
</organism>
<accession>A0A8J2JES4</accession>
<feature type="transmembrane region" description="Helical" evidence="1">
    <location>
        <begin position="56"/>
        <end position="82"/>
    </location>
</feature>
<keyword evidence="1" id="KW-0472">Membrane</keyword>
<feature type="transmembrane region" description="Helical" evidence="1">
    <location>
        <begin position="12"/>
        <end position="36"/>
    </location>
</feature>
<name>A0A8J2JES4_9HEXA</name>
<reference evidence="2" key="1">
    <citation type="submission" date="2021-06" db="EMBL/GenBank/DDBJ databases">
        <authorList>
            <person name="Hodson N. C."/>
            <person name="Mongue J. A."/>
            <person name="Jaron S. K."/>
        </authorList>
    </citation>
    <scope>NUCLEOTIDE SEQUENCE</scope>
</reference>
<dbReference type="AlphaFoldDB" id="A0A8J2JES4"/>
<proteinExistence type="predicted"/>
<evidence type="ECO:0000256" key="1">
    <source>
        <dbReference type="SAM" id="Phobius"/>
    </source>
</evidence>
<dbReference type="EMBL" id="CAJVCH010039415">
    <property type="protein sequence ID" value="CAG7716547.1"/>
    <property type="molecule type" value="Genomic_DNA"/>
</dbReference>
<dbReference type="Proteomes" id="UP000708208">
    <property type="component" value="Unassembled WGS sequence"/>
</dbReference>
<keyword evidence="3" id="KW-1185">Reference proteome</keyword>
<feature type="transmembrane region" description="Helical" evidence="1">
    <location>
        <begin position="91"/>
        <end position="113"/>
    </location>
</feature>
<keyword evidence="1" id="KW-0812">Transmembrane</keyword>
<gene>
    <name evidence="2" type="ORF">AFUS01_LOCUS6049</name>
</gene>
<keyword evidence="1" id="KW-1133">Transmembrane helix</keyword>